<comment type="caution">
    <text evidence="5">The sequence shown here is derived from an EMBL/GenBank/DDBJ whole genome shotgun (WGS) entry which is preliminary data.</text>
</comment>
<dbReference type="EMBL" id="ASGP02000005">
    <property type="protein sequence ID" value="KAH9507031.1"/>
    <property type="molecule type" value="Genomic_DNA"/>
</dbReference>
<feature type="compositionally biased region" description="Basic and acidic residues" evidence="4">
    <location>
        <begin position="97"/>
        <end position="119"/>
    </location>
</feature>
<dbReference type="PANTHER" id="PTHR22691">
    <property type="entry name" value="YEAST SPT2-RELATED"/>
    <property type="match status" value="1"/>
</dbReference>
<dbReference type="PANTHER" id="PTHR22691:SF8">
    <property type="entry name" value="PROTEIN SPT2 HOMOLOG"/>
    <property type="match status" value="1"/>
</dbReference>
<feature type="compositionally biased region" description="Polar residues" evidence="4">
    <location>
        <begin position="235"/>
        <end position="247"/>
    </location>
</feature>
<evidence type="ECO:0000256" key="2">
    <source>
        <dbReference type="ARBA" id="ARBA00023054"/>
    </source>
</evidence>
<keyword evidence="2 3" id="KW-0175">Coiled coil</keyword>
<feature type="compositionally biased region" description="Low complexity" evidence="4">
    <location>
        <begin position="401"/>
        <end position="433"/>
    </location>
</feature>
<sequence>MDYQDLLEAAQRNTEQQSSLLRRRQMNGLNRGPDPMAIANLRHEEKQRLLSLRAQNSKSMRKAQMMKSRTKDNNFGRIVTTDDDRLIEEKIRQKSIDDTKKTRKDRDKVMKRLEQEEPVKVQPKTMKISDIIRQSSKQKTNGPNVTNNQTKLKTSKQQPPPLSYDQLLNMAAEKSTQKISLEDEIKSELEFQEKNSEKKRQALCAKEKQRQIDYYRNDAAERRPMAKTKTTTTTQEVKTQNSNCKQSTNDKYHHVVNRTPASKQMKTTIDQRSKKTDQENPKKLLDHNRNSNHHHHHQQQQQFRQQQQQQPQSKLSQNSTKHSSSVGAMTNMNGNRLQSIRSENDGKKRMASSSSSLTASSSMKNRDNQSKPSKPRLQQQQQRQQQQQPIRTLSPANMFDTKSSMSSKQTTSLSKSLPQKSVISKTTSLSSSSMMDNRNRLQQYQPQQRQPIHQQQRMPPPQQPRPKLPPIGATYRRGIYYDYQQDDQYKNDVDDDYYNNDDYEDDEMDEEDDEMADFIDDGPIEEPEPEEEYSRHIREIFGYDKRKYRNIIEDDIEEASYGQCMKEEMRSLREGIREDLEDIRREEQEKRLKALQKKARMKGLKGY</sequence>
<accession>A0A922HTP0</accession>
<evidence type="ECO:0000256" key="3">
    <source>
        <dbReference type="SAM" id="Coils"/>
    </source>
</evidence>
<dbReference type="SMART" id="SM00784">
    <property type="entry name" value="SPT2"/>
    <property type="match status" value="1"/>
</dbReference>
<dbReference type="GO" id="GO:0006360">
    <property type="term" value="P:transcription by RNA polymerase I"/>
    <property type="evidence" value="ECO:0007669"/>
    <property type="project" value="TreeGrafter"/>
</dbReference>
<comment type="similarity">
    <text evidence="1">Belongs to the SPT2 family.</text>
</comment>
<evidence type="ECO:0000313" key="5">
    <source>
        <dbReference type="EMBL" id="KAH9507031.1"/>
    </source>
</evidence>
<dbReference type="Proteomes" id="UP000790347">
    <property type="component" value="Unassembled WGS sequence"/>
</dbReference>
<dbReference type="AlphaFoldDB" id="A0A922HTP0"/>
<gene>
    <name evidence="5" type="primary">SPTY2D1</name>
    <name evidence="5" type="ORF">DERF_011735</name>
</gene>
<feature type="compositionally biased region" description="Low complexity" evidence="4">
    <location>
        <begin position="351"/>
        <end position="362"/>
    </location>
</feature>
<feature type="compositionally biased region" description="Low complexity" evidence="4">
    <location>
        <begin position="378"/>
        <end position="388"/>
    </location>
</feature>
<feature type="compositionally biased region" description="Basic and acidic residues" evidence="4">
    <location>
        <begin position="269"/>
        <end position="289"/>
    </location>
</feature>
<dbReference type="GO" id="GO:0005730">
    <property type="term" value="C:nucleolus"/>
    <property type="evidence" value="ECO:0007669"/>
    <property type="project" value="TreeGrafter"/>
</dbReference>
<feature type="compositionally biased region" description="Polar residues" evidence="4">
    <location>
        <begin position="132"/>
        <end position="157"/>
    </location>
</feature>
<feature type="compositionally biased region" description="Polar residues" evidence="4">
    <location>
        <begin position="259"/>
        <end position="268"/>
    </location>
</feature>
<dbReference type="GO" id="GO:0042393">
    <property type="term" value="F:histone binding"/>
    <property type="evidence" value="ECO:0007669"/>
    <property type="project" value="TreeGrafter"/>
</dbReference>
<proteinExistence type="inferred from homology"/>
<feature type="compositionally biased region" description="Pro residues" evidence="4">
    <location>
        <begin position="458"/>
        <end position="469"/>
    </location>
</feature>
<dbReference type="InterPro" id="IPR013256">
    <property type="entry name" value="Chromatin_SPT2"/>
</dbReference>
<feature type="region of interest" description="Disordered" evidence="4">
    <location>
        <begin position="218"/>
        <end position="534"/>
    </location>
</feature>
<organism evidence="5 6">
    <name type="scientific">Dermatophagoides farinae</name>
    <name type="common">American house dust mite</name>
    <dbReference type="NCBI Taxonomy" id="6954"/>
    <lineage>
        <taxon>Eukaryota</taxon>
        <taxon>Metazoa</taxon>
        <taxon>Ecdysozoa</taxon>
        <taxon>Arthropoda</taxon>
        <taxon>Chelicerata</taxon>
        <taxon>Arachnida</taxon>
        <taxon>Acari</taxon>
        <taxon>Acariformes</taxon>
        <taxon>Sarcoptiformes</taxon>
        <taxon>Astigmata</taxon>
        <taxon>Psoroptidia</taxon>
        <taxon>Analgoidea</taxon>
        <taxon>Pyroglyphidae</taxon>
        <taxon>Dermatophagoidinae</taxon>
        <taxon>Dermatophagoides</taxon>
    </lineage>
</organism>
<reference evidence="5" key="2">
    <citation type="journal article" date="2022" name="Res Sq">
        <title>Comparative Genomics Reveals Insights into the Divergent Evolution of Astigmatic Mites and Household Pest Adaptations.</title>
        <authorList>
            <person name="Xiong Q."/>
            <person name="Wan A.T.-Y."/>
            <person name="Liu X.-Y."/>
            <person name="Fung C.S.-H."/>
            <person name="Xiao X."/>
            <person name="Malainual N."/>
            <person name="Hou J."/>
            <person name="Wang L."/>
            <person name="Wang M."/>
            <person name="Yang K."/>
            <person name="Cui Y."/>
            <person name="Leung E."/>
            <person name="Nong W."/>
            <person name="Shin S.-K."/>
            <person name="Au S."/>
            <person name="Jeong K.Y."/>
            <person name="Chew F.T."/>
            <person name="Hui J."/>
            <person name="Leung T.F."/>
            <person name="Tungtrongchitr A."/>
            <person name="Zhong N."/>
            <person name="Liu Z."/>
            <person name="Tsui S."/>
        </authorList>
    </citation>
    <scope>NUCLEOTIDE SEQUENCE</scope>
    <source>
        <strain evidence="5">Derf</strain>
        <tissue evidence="5">Whole organism</tissue>
    </source>
</reference>
<keyword evidence="6" id="KW-1185">Reference proteome</keyword>
<evidence type="ECO:0000256" key="1">
    <source>
        <dbReference type="ARBA" id="ARBA00006461"/>
    </source>
</evidence>
<reference evidence="5" key="1">
    <citation type="submission" date="2013-05" db="EMBL/GenBank/DDBJ databases">
        <authorList>
            <person name="Yim A.K.Y."/>
            <person name="Chan T.F."/>
            <person name="Ji K.M."/>
            <person name="Liu X.Y."/>
            <person name="Zhou J.W."/>
            <person name="Li R.Q."/>
            <person name="Yang K.Y."/>
            <person name="Li J."/>
            <person name="Li M."/>
            <person name="Law P.T.W."/>
            <person name="Wu Y.L."/>
            <person name="Cai Z.L."/>
            <person name="Qin H."/>
            <person name="Bao Y."/>
            <person name="Leung R.K.K."/>
            <person name="Ng P.K.S."/>
            <person name="Zou J."/>
            <person name="Zhong X.J."/>
            <person name="Ran P.X."/>
            <person name="Zhong N.S."/>
            <person name="Liu Z.G."/>
            <person name="Tsui S.K.W."/>
        </authorList>
    </citation>
    <scope>NUCLEOTIDE SEQUENCE</scope>
    <source>
        <strain evidence="5">Derf</strain>
        <tissue evidence="5">Whole organism</tissue>
    </source>
</reference>
<evidence type="ECO:0000256" key="4">
    <source>
        <dbReference type="SAM" id="MobiDB-lite"/>
    </source>
</evidence>
<feature type="coiled-coil region" evidence="3">
    <location>
        <begin position="566"/>
        <end position="598"/>
    </location>
</feature>
<dbReference type="Pfam" id="PF08243">
    <property type="entry name" value="SPT2"/>
    <property type="match status" value="1"/>
</dbReference>
<dbReference type="GO" id="GO:0006334">
    <property type="term" value="P:nucleosome assembly"/>
    <property type="evidence" value="ECO:0007669"/>
    <property type="project" value="TreeGrafter"/>
</dbReference>
<protein>
    <submittedName>
        <fullName evidence="5">Protein SPT2</fullName>
    </submittedName>
</protein>
<dbReference type="GO" id="GO:0003677">
    <property type="term" value="F:DNA binding"/>
    <property type="evidence" value="ECO:0007669"/>
    <property type="project" value="TreeGrafter"/>
</dbReference>
<feature type="compositionally biased region" description="Low complexity" evidence="4">
    <location>
        <begin position="299"/>
        <end position="312"/>
    </location>
</feature>
<feature type="compositionally biased region" description="Polar residues" evidence="4">
    <location>
        <begin position="313"/>
        <end position="341"/>
    </location>
</feature>
<feature type="region of interest" description="Disordered" evidence="4">
    <location>
        <begin position="97"/>
        <end position="160"/>
    </location>
</feature>
<evidence type="ECO:0000313" key="6">
    <source>
        <dbReference type="Proteomes" id="UP000790347"/>
    </source>
</evidence>
<feature type="compositionally biased region" description="Low complexity" evidence="4">
    <location>
        <begin position="442"/>
        <end position="457"/>
    </location>
</feature>
<feature type="compositionally biased region" description="Acidic residues" evidence="4">
    <location>
        <begin position="493"/>
        <end position="531"/>
    </location>
</feature>
<name>A0A922HTP0_DERFA</name>